<dbReference type="AlphaFoldDB" id="A0A6L7GEY0"/>
<dbReference type="CDD" id="cd14789">
    <property type="entry name" value="Tiki"/>
    <property type="match status" value="1"/>
</dbReference>
<protein>
    <submittedName>
        <fullName evidence="2">TraB/GumN family protein</fullName>
    </submittedName>
</protein>
<accession>A0A6L7GEY0</accession>
<sequence>MRSFAKTIACLLSGTAILFGAPACAQQQKPTPVQAAQVPAAQMEMAGPALWKVYDEDTTVYLFGTVHALPKEVDWYKGDVAAALASSDMLITEIMTTPETPAIMQTILMEKGILPEGKTLRAMLNDEQRASYDAAMVKLGLPEAAFDRFEPWYASMMLSILPLMKQGYSPESGVEAVLTKEGGEAKKRGELETVAFQMSVFDDLPLDSQIKFLVQAAEGVDTIKPMLDKMVAEWLEGDADGLAALMNEGLSDPLLADRLLYQRNANWASWIDDRLDTPGTVFIAVGAGHLAGSKSVQDALMARGITTHRVQ</sequence>
<dbReference type="PANTHER" id="PTHR40590:SF1">
    <property type="entry name" value="CYTOPLASMIC PROTEIN"/>
    <property type="match status" value="1"/>
</dbReference>
<dbReference type="RefSeq" id="WP_160600255.1">
    <property type="nucleotide sequence ID" value="NZ_WTYU01000001.1"/>
</dbReference>
<evidence type="ECO:0000313" key="3">
    <source>
        <dbReference type="Proteomes" id="UP000473531"/>
    </source>
</evidence>
<dbReference type="Pfam" id="PF01963">
    <property type="entry name" value="TraB_PrgY_gumN"/>
    <property type="match status" value="1"/>
</dbReference>
<gene>
    <name evidence="2" type="ORF">GRI44_04700</name>
</gene>
<keyword evidence="1" id="KW-0732">Signal</keyword>
<name>A0A6L7GEY0_9SPHN</name>
<dbReference type="EMBL" id="WTYU01000001">
    <property type="protein sequence ID" value="MXP14045.1"/>
    <property type="molecule type" value="Genomic_DNA"/>
</dbReference>
<reference evidence="2 3" key="1">
    <citation type="submission" date="2019-12" db="EMBL/GenBank/DDBJ databases">
        <title>Genomic-based taxomic classification of the family Erythrobacteraceae.</title>
        <authorList>
            <person name="Xu L."/>
        </authorList>
    </citation>
    <scope>NUCLEOTIDE SEQUENCE [LARGE SCALE GENOMIC DNA]</scope>
    <source>
        <strain evidence="2 3">KCTC 52259</strain>
    </source>
</reference>
<feature type="chain" id="PRO_5027048004" evidence="1">
    <location>
        <begin position="26"/>
        <end position="311"/>
    </location>
</feature>
<dbReference type="InterPro" id="IPR047111">
    <property type="entry name" value="YbaP-like"/>
</dbReference>
<dbReference type="InterPro" id="IPR002816">
    <property type="entry name" value="TraB/PrgY/GumN_fam"/>
</dbReference>
<dbReference type="OrthoDB" id="9806326at2"/>
<keyword evidence="3" id="KW-1185">Reference proteome</keyword>
<dbReference type="PANTHER" id="PTHR40590">
    <property type="entry name" value="CYTOPLASMIC PROTEIN-RELATED"/>
    <property type="match status" value="1"/>
</dbReference>
<proteinExistence type="predicted"/>
<feature type="signal peptide" evidence="1">
    <location>
        <begin position="1"/>
        <end position="25"/>
    </location>
</feature>
<evidence type="ECO:0000256" key="1">
    <source>
        <dbReference type="SAM" id="SignalP"/>
    </source>
</evidence>
<evidence type="ECO:0000313" key="2">
    <source>
        <dbReference type="EMBL" id="MXP14045.1"/>
    </source>
</evidence>
<dbReference type="Proteomes" id="UP000473531">
    <property type="component" value="Unassembled WGS sequence"/>
</dbReference>
<comment type="caution">
    <text evidence="2">The sequence shown here is derived from an EMBL/GenBank/DDBJ whole genome shotgun (WGS) entry which is preliminary data.</text>
</comment>
<organism evidence="2 3">
    <name type="scientific">Allopontixanthobacter confluentis</name>
    <dbReference type="NCBI Taxonomy" id="1849021"/>
    <lineage>
        <taxon>Bacteria</taxon>
        <taxon>Pseudomonadati</taxon>
        <taxon>Pseudomonadota</taxon>
        <taxon>Alphaproteobacteria</taxon>
        <taxon>Sphingomonadales</taxon>
        <taxon>Erythrobacteraceae</taxon>
        <taxon>Allopontixanthobacter</taxon>
    </lineage>
</organism>